<feature type="transmembrane region" description="Helical" evidence="1">
    <location>
        <begin position="43"/>
        <end position="60"/>
    </location>
</feature>
<dbReference type="InterPro" id="IPR050879">
    <property type="entry name" value="Acyltransferase_3"/>
</dbReference>
<protein>
    <recommendedName>
        <fullName evidence="4">Acyltransferase</fullName>
    </recommendedName>
</protein>
<keyword evidence="1" id="KW-0812">Transmembrane</keyword>
<keyword evidence="3" id="KW-1185">Reference proteome</keyword>
<feature type="transmembrane region" description="Helical" evidence="1">
    <location>
        <begin position="72"/>
        <end position="91"/>
    </location>
</feature>
<reference evidence="2" key="1">
    <citation type="submission" date="2023-10" db="EMBL/GenBank/DDBJ databases">
        <title>Genome assembly of Pristionchus species.</title>
        <authorList>
            <person name="Yoshida K."/>
            <person name="Sommer R.J."/>
        </authorList>
    </citation>
    <scope>NUCLEOTIDE SEQUENCE</scope>
    <source>
        <strain evidence="2">RS0144</strain>
    </source>
</reference>
<proteinExistence type="predicted"/>
<dbReference type="AlphaFoldDB" id="A0AAV5TER5"/>
<evidence type="ECO:0000313" key="2">
    <source>
        <dbReference type="EMBL" id="GMS93077.1"/>
    </source>
</evidence>
<feature type="non-terminal residue" evidence="2">
    <location>
        <position position="1"/>
    </location>
</feature>
<comment type="caution">
    <text evidence="2">The sequence shown here is derived from an EMBL/GenBank/DDBJ whole genome shotgun (WGS) entry which is preliminary data.</text>
</comment>
<dbReference type="PANTHER" id="PTHR23028:SF53">
    <property type="entry name" value="ACYL_TRANSF_3 DOMAIN-CONTAINING PROTEIN"/>
    <property type="match status" value="1"/>
</dbReference>
<dbReference type="PANTHER" id="PTHR23028">
    <property type="entry name" value="ACETYLTRANSFERASE"/>
    <property type="match status" value="1"/>
</dbReference>
<evidence type="ECO:0000256" key="1">
    <source>
        <dbReference type="SAM" id="Phobius"/>
    </source>
</evidence>
<dbReference type="EMBL" id="BTSX01000004">
    <property type="protein sequence ID" value="GMS93077.1"/>
    <property type="molecule type" value="Genomic_DNA"/>
</dbReference>
<evidence type="ECO:0008006" key="4">
    <source>
        <dbReference type="Google" id="ProtNLM"/>
    </source>
</evidence>
<keyword evidence="1" id="KW-1133">Transmembrane helix</keyword>
<feature type="transmembrane region" description="Helical" evidence="1">
    <location>
        <begin position="6"/>
        <end position="31"/>
    </location>
</feature>
<name>A0AAV5TER5_9BILA</name>
<keyword evidence="1" id="KW-0472">Membrane</keyword>
<evidence type="ECO:0000313" key="3">
    <source>
        <dbReference type="Proteomes" id="UP001432027"/>
    </source>
</evidence>
<gene>
    <name evidence="2" type="ORF">PENTCL1PPCAC_15252</name>
</gene>
<accession>A0AAV5TER5</accession>
<sequence length="214" mass="24179">ITMLRWLVYVGNISYVLYLVHWPVIVLVHACSLTVTLSTTDQLVSLMISLVVAICVHHSYENQLLTRSFRVNFSVASALYILTLISLAGRLPQRLSNEFIHYRQRGNATLYRLMEWNHRESESCCNTVPVECVKDNAIKGWDGIRRAPEGSCISHSNGTLSVLVVGNSVTKSSFNTVFRAFNGRFSTMRLFAREGCYILLGMCDDLWPSVIELV</sequence>
<organism evidence="2 3">
    <name type="scientific">Pristionchus entomophagus</name>
    <dbReference type="NCBI Taxonomy" id="358040"/>
    <lineage>
        <taxon>Eukaryota</taxon>
        <taxon>Metazoa</taxon>
        <taxon>Ecdysozoa</taxon>
        <taxon>Nematoda</taxon>
        <taxon>Chromadorea</taxon>
        <taxon>Rhabditida</taxon>
        <taxon>Rhabditina</taxon>
        <taxon>Diplogasteromorpha</taxon>
        <taxon>Diplogasteroidea</taxon>
        <taxon>Neodiplogasteridae</taxon>
        <taxon>Pristionchus</taxon>
    </lineage>
</organism>
<dbReference type="Proteomes" id="UP001432027">
    <property type="component" value="Unassembled WGS sequence"/>
</dbReference>
<dbReference type="GO" id="GO:0000271">
    <property type="term" value="P:polysaccharide biosynthetic process"/>
    <property type="evidence" value="ECO:0007669"/>
    <property type="project" value="TreeGrafter"/>
</dbReference>
<feature type="non-terminal residue" evidence="2">
    <location>
        <position position="214"/>
    </location>
</feature>
<dbReference type="GO" id="GO:0016020">
    <property type="term" value="C:membrane"/>
    <property type="evidence" value="ECO:0007669"/>
    <property type="project" value="TreeGrafter"/>
</dbReference>